<accession>A0AAJ2MTK5</accession>
<comment type="caution">
    <text evidence="3">The sequence shown here is derived from an EMBL/GenBank/DDBJ whole genome shotgun (WGS) entry which is preliminary data.</text>
</comment>
<proteinExistence type="predicted"/>
<dbReference type="RefSeq" id="WP_006450822.1">
    <property type="nucleotide sequence ID" value="NZ_JAVSKO010000005.1"/>
</dbReference>
<feature type="compositionally biased region" description="Low complexity" evidence="1">
    <location>
        <begin position="76"/>
        <end position="88"/>
    </location>
</feature>
<feature type="signal peptide" evidence="2">
    <location>
        <begin position="1"/>
        <end position="25"/>
    </location>
</feature>
<feature type="chain" id="PRO_5042536004" evidence="2">
    <location>
        <begin position="26"/>
        <end position="156"/>
    </location>
</feature>
<feature type="region of interest" description="Disordered" evidence="1">
    <location>
        <begin position="64"/>
        <end position="91"/>
    </location>
</feature>
<evidence type="ECO:0000313" key="3">
    <source>
        <dbReference type="EMBL" id="MDT3469138.1"/>
    </source>
</evidence>
<dbReference type="Proteomes" id="UP001251948">
    <property type="component" value="Unassembled WGS sequence"/>
</dbReference>
<keyword evidence="2" id="KW-0732">Signal</keyword>
<organism evidence="3 4">
    <name type="scientific">Stenotrophomonas maltophilia</name>
    <name type="common">Pseudomonas maltophilia</name>
    <name type="synonym">Xanthomonas maltophilia</name>
    <dbReference type="NCBI Taxonomy" id="40324"/>
    <lineage>
        <taxon>Bacteria</taxon>
        <taxon>Pseudomonadati</taxon>
        <taxon>Pseudomonadota</taxon>
        <taxon>Gammaproteobacteria</taxon>
        <taxon>Lysobacterales</taxon>
        <taxon>Lysobacteraceae</taxon>
        <taxon>Stenotrophomonas</taxon>
        <taxon>Stenotrophomonas maltophilia group</taxon>
    </lineage>
</organism>
<dbReference type="EMBL" id="JAVSKO010000005">
    <property type="protein sequence ID" value="MDT3469138.1"/>
    <property type="molecule type" value="Genomic_DNA"/>
</dbReference>
<sequence length="156" mass="16243">MIKPHLTRRLLPALSGLLLATAAQAQQQPLTGQMLGGARPAATAAQPLQSETLATVDVSAPEARVPVPAPAPPPAYHVASTAAAPAPAVRRSEIGDATRSLFQLQASGQQAGPRLPILGDQATLSYARYLKSFQHEIPDFFETDVGKSKGTSSSGR</sequence>
<reference evidence="3" key="1">
    <citation type="submission" date="2023-07" db="EMBL/GenBank/DDBJ databases">
        <title>Comparative genomics of clinical Stenotrophomonas maltophilia isolates reveals regions of diversity which correlate with colonization and persistence in vivo.</title>
        <authorList>
            <person name="Mcdaniel M.S."/>
            <person name="Swords W.E."/>
            <person name="Sumpter N.A."/>
            <person name="Lindgren N.R."/>
            <person name="Billiot C.E."/>
        </authorList>
    </citation>
    <scope>NUCLEOTIDE SEQUENCE</scope>
    <source>
        <strain evidence="3">Ism4</strain>
    </source>
</reference>
<gene>
    <name evidence="3" type="ORF">ROV92_14235</name>
</gene>
<dbReference type="AlphaFoldDB" id="A0AAJ2MTK5"/>
<dbReference type="Pfam" id="PF12266">
    <property type="entry name" value="DUF3613"/>
    <property type="match status" value="1"/>
</dbReference>
<evidence type="ECO:0000256" key="1">
    <source>
        <dbReference type="SAM" id="MobiDB-lite"/>
    </source>
</evidence>
<evidence type="ECO:0000313" key="4">
    <source>
        <dbReference type="Proteomes" id="UP001251948"/>
    </source>
</evidence>
<protein>
    <submittedName>
        <fullName evidence="3">DUF3613 domain-containing protein</fullName>
    </submittedName>
</protein>
<evidence type="ECO:0000256" key="2">
    <source>
        <dbReference type="SAM" id="SignalP"/>
    </source>
</evidence>
<name>A0AAJ2MTK5_STEMA</name>
<dbReference type="InterPro" id="IPR022053">
    <property type="entry name" value="DUF3613"/>
</dbReference>